<dbReference type="GO" id="GO:0015031">
    <property type="term" value="P:protein transport"/>
    <property type="evidence" value="ECO:0007669"/>
    <property type="project" value="TreeGrafter"/>
</dbReference>
<dbReference type="OrthoDB" id="4227028at2759"/>
<dbReference type="Proteomes" id="UP000242877">
    <property type="component" value="Unassembled WGS sequence"/>
</dbReference>
<keyword evidence="3" id="KW-1185">Reference proteome</keyword>
<name>A0A167YNX5_9EURO</name>
<gene>
    <name evidence="2" type="ORF">AAP_03283</name>
</gene>
<dbReference type="PANTHER" id="PTHR28199">
    <property type="entry name" value="PROCESSING OF GAS1 AND ALP PROTEIN 2"/>
    <property type="match status" value="1"/>
</dbReference>
<dbReference type="InterPro" id="IPR011431">
    <property type="entry name" value="Trafficking_Pga2"/>
</dbReference>
<sequence length="162" mass="18541">MSSPETTQIPLFNVADVKSYITNWPSNASNALKGTFASLGIRDYIRLVWIIGGYIFLRPHIEKIFKMLFEKGQKKNEEGEEEDENVHAKMSANDLRGVSSGVDYPGHEDDEEEEDENVKSPVPQWGRAARLRQKKAIQLIEEEFARKQAEDDDKDIEDLLED</sequence>
<protein>
    <recommendedName>
        <fullName evidence="4">Protein trafficking Pga2</fullName>
    </recommendedName>
</protein>
<accession>A0A167YNX5</accession>
<comment type="caution">
    <text evidence="2">The sequence shown here is derived from an EMBL/GenBank/DDBJ whole genome shotgun (WGS) entry which is preliminary data.</text>
</comment>
<evidence type="ECO:0000313" key="3">
    <source>
        <dbReference type="Proteomes" id="UP000242877"/>
    </source>
</evidence>
<reference evidence="2 3" key="1">
    <citation type="journal article" date="2016" name="Genome Biol. Evol.">
        <title>Divergent and convergent evolution of fungal pathogenicity.</title>
        <authorList>
            <person name="Shang Y."/>
            <person name="Xiao G."/>
            <person name="Zheng P."/>
            <person name="Cen K."/>
            <person name="Zhan S."/>
            <person name="Wang C."/>
        </authorList>
    </citation>
    <scope>NUCLEOTIDE SEQUENCE [LARGE SCALE GENOMIC DNA]</scope>
    <source>
        <strain evidence="2 3">ARSEF 7405</strain>
    </source>
</reference>
<dbReference type="AlphaFoldDB" id="A0A167YNX5"/>
<organism evidence="2 3">
    <name type="scientific">Ascosphaera apis ARSEF 7405</name>
    <dbReference type="NCBI Taxonomy" id="392613"/>
    <lineage>
        <taxon>Eukaryota</taxon>
        <taxon>Fungi</taxon>
        <taxon>Dikarya</taxon>
        <taxon>Ascomycota</taxon>
        <taxon>Pezizomycotina</taxon>
        <taxon>Eurotiomycetes</taxon>
        <taxon>Eurotiomycetidae</taxon>
        <taxon>Onygenales</taxon>
        <taxon>Ascosphaeraceae</taxon>
        <taxon>Ascosphaera</taxon>
    </lineage>
</organism>
<dbReference type="VEuPathDB" id="FungiDB:AAP_03283"/>
<proteinExistence type="predicted"/>
<dbReference type="PANTHER" id="PTHR28199:SF1">
    <property type="entry name" value="PROCESSING OF GAS1 AND ALP PROTEIN 2"/>
    <property type="match status" value="1"/>
</dbReference>
<evidence type="ECO:0000256" key="1">
    <source>
        <dbReference type="SAM" id="MobiDB-lite"/>
    </source>
</evidence>
<feature type="region of interest" description="Disordered" evidence="1">
    <location>
        <begin position="74"/>
        <end position="125"/>
    </location>
</feature>
<evidence type="ECO:0008006" key="4">
    <source>
        <dbReference type="Google" id="ProtNLM"/>
    </source>
</evidence>
<dbReference type="EMBL" id="AZGZ01000013">
    <property type="protein sequence ID" value="KZZ91577.1"/>
    <property type="molecule type" value="Genomic_DNA"/>
</dbReference>
<evidence type="ECO:0000313" key="2">
    <source>
        <dbReference type="EMBL" id="KZZ91577.1"/>
    </source>
</evidence>
<dbReference type="Pfam" id="PF07543">
    <property type="entry name" value="PGA2"/>
    <property type="match status" value="1"/>
</dbReference>